<keyword evidence="1" id="KW-1133">Transmembrane helix</keyword>
<evidence type="ECO:0008006" key="4">
    <source>
        <dbReference type="Google" id="ProtNLM"/>
    </source>
</evidence>
<dbReference type="OrthoDB" id="6402664at2"/>
<dbReference type="PANTHER" id="PTHR37309">
    <property type="entry name" value="SLR0284 PROTEIN"/>
    <property type="match status" value="1"/>
</dbReference>
<keyword evidence="1" id="KW-0812">Transmembrane</keyword>
<protein>
    <recommendedName>
        <fullName evidence="4">Phage holin family protein</fullName>
    </recommendedName>
</protein>
<dbReference type="AlphaFoldDB" id="A0A2Z3GKT2"/>
<feature type="transmembrane region" description="Helical" evidence="1">
    <location>
        <begin position="29"/>
        <end position="47"/>
    </location>
</feature>
<feature type="transmembrane region" description="Helical" evidence="1">
    <location>
        <begin position="90"/>
        <end position="111"/>
    </location>
</feature>
<sequence length="112" mass="11742">MLSFILKFLLTAVLVYGLSRVLPGVALDGVGGAAILVIVLGILNAIVKPVLSLLSLPITILTLGLFSLVINVIIIKLADYLMSSFDVHGFLNALLFSLGLAVVNIVVDAVLD</sequence>
<name>A0A2Z3GKT2_9BACT</name>
<feature type="transmembrane region" description="Helical" evidence="1">
    <location>
        <begin position="54"/>
        <end position="78"/>
    </location>
</feature>
<evidence type="ECO:0000256" key="1">
    <source>
        <dbReference type="SAM" id="Phobius"/>
    </source>
</evidence>
<dbReference type="KEGG" id="hnv:DDQ68_02470"/>
<dbReference type="Proteomes" id="UP000245999">
    <property type="component" value="Chromosome"/>
</dbReference>
<dbReference type="InterPro" id="IPR007165">
    <property type="entry name" value="Phage_holin_4_2"/>
</dbReference>
<keyword evidence="1" id="KW-0472">Membrane</keyword>
<dbReference type="EMBL" id="CP029145">
    <property type="protein sequence ID" value="AWM31746.1"/>
    <property type="molecule type" value="Genomic_DNA"/>
</dbReference>
<organism evidence="2 3">
    <name type="scientific">Hymenobacter nivis</name>
    <dbReference type="NCBI Taxonomy" id="1850093"/>
    <lineage>
        <taxon>Bacteria</taxon>
        <taxon>Pseudomonadati</taxon>
        <taxon>Bacteroidota</taxon>
        <taxon>Cytophagia</taxon>
        <taxon>Cytophagales</taxon>
        <taxon>Hymenobacteraceae</taxon>
        <taxon>Hymenobacter</taxon>
    </lineage>
</organism>
<evidence type="ECO:0000313" key="2">
    <source>
        <dbReference type="EMBL" id="AWM31746.1"/>
    </source>
</evidence>
<accession>A0A2Z3GKT2</accession>
<reference evidence="3" key="1">
    <citation type="submission" date="2018-04" db="EMBL/GenBank/DDBJ databases">
        <title>Complete genome of Antarctic heterotrophic bacterium Hymenobacter nivis.</title>
        <authorList>
            <person name="Terashima M."/>
        </authorList>
    </citation>
    <scope>NUCLEOTIDE SEQUENCE [LARGE SCALE GENOMIC DNA]</scope>
    <source>
        <strain evidence="3">NBRC 111535</strain>
    </source>
</reference>
<keyword evidence="3" id="KW-1185">Reference proteome</keyword>
<dbReference type="PANTHER" id="PTHR37309:SF1">
    <property type="entry name" value="SLR0284 PROTEIN"/>
    <property type="match status" value="1"/>
</dbReference>
<gene>
    <name evidence="2" type="ORF">DDQ68_02470</name>
</gene>
<proteinExistence type="predicted"/>
<dbReference type="RefSeq" id="WP_109654510.1">
    <property type="nucleotide sequence ID" value="NZ_CP029145.1"/>
</dbReference>
<dbReference type="Pfam" id="PF04020">
    <property type="entry name" value="Phage_holin_4_2"/>
    <property type="match status" value="1"/>
</dbReference>
<evidence type="ECO:0000313" key="3">
    <source>
        <dbReference type="Proteomes" id="UP000245999"/>
    </source>
</evidence>